<dbReference type="GO" id="GO:0003723">
    <property type="term" value="F:RNA binding"/>
    <property type="evidence" value="ECO:0007669"/>
    <property type="project" value="UniProtKB-KW"/>
</dbReference>
<dbReference type="InterPro" id="IPR006027">
    <property type="entry name" value="NusB_RsmB_TIM44"/>
</dbReference>
<evidence type="ECO:0000259" key="6">
    <source>
        <dbReference type="Pfam" id="PF01029"/>
    </source>
</evidence>
<proteinExistence type="inferred from homology"/>
<dbReference type="GO" id="GO:0006353">
    <property type="term" value="P:DNA-templated transcription termination"/>
    <property type="evidence" value="ECO:0007669"/>
    <property type="project" value="InterPro"/>
</dbReference>
<evidence type="ECO:0000256" key="1">
    <source>
        <dbReference type="ARBA" id="ARBA00005952"/>
    </source>
</evidence>
<feature type="domain" description="NusB/RsmB/TIM44" evidence="6">
    <location>
        <begin position="14"/>
        <end position="111"/>
    </location>
</feature>
<keyword evidence="2" id="KW-0889">Transcription antitermination</keyword>
<comment type="caution">
    <text evidence="7">The sequence shown here is derived from an EMBL/GenBank/DDBJ whole genome shotgun (WGS) entry which is preliminary data.</text>
</comment>
<evidence type="ECO:0000313" key="7">
    <source>
        <dbReference type="EMBL" id="OIP84856.1"/>
    </source>
</evidence>
<sequence length="124" mass="14142">MDPRHQKRIKLLEQLYSHSFNQPQHKSSKSLISDIISNLEAIDVLIKTNAPRFPIKEMAKIDLAIIRLAIFELVFQKTEPEKAIINEAIDLAKEFGSEKSYAFINGVLSKFLLKKNETTKSTGK</sequence>
<dbReference type="PANTHER" id="PTHR11078">
    <property type="entry name" value="N UTILIZATION SUBSTANCE PROTEIN B-RELATED"/>
    <property type="match status" value="1"/>
</dbReference>
<dbReference type="NCBIfam" id="TIGR01951">
    <property type="entry name" value="nusB"/>
    <property type="match status" value="1"/>
</dbReference>
<protein>
    <submittedName>
        <fullName evidence="7">Transcription antitermination factor NusB</fullName>
    </submittedName>
</protein>
<dbReference type="GO" id="GO:0005829">
    <property type="term" value="C:cytosol"/>
    <property type="evidence" value="ECO:0007669"/>
    <property type="project" value="TreeGrafter"/>
</dbReference>
<evidence type="ECO:0000313" key="8">
    <source>
        <dbReference type="Proteomes" id="UP000183758"/>
    </source>
</evidence>
<keyword evidence="4" id="KW-0805">Transcription regulation</keyword>
<dbReference type="InterPro" id="IPR011605">
    <property type="entry name" value="NusB_fam"/>
</dbReference>
<reference evidence="7 8" key="1">
    <citation type="journal article" date="2016" name="Environ. Microbiol.">
        <title>Genomic resolution of a cold subsurface aquifer community provides metabolic insights for novel microbes adapted to high CO concentrations.</title>
        <authorList>
            <person name="Probst A.J."/>
            <person name="Castelle C.J."/>
            <person name="Singh A."/>
            <person name="Brown C.T."/>
            <person name="Anantharaman K."/>
            <person name="Sharon I."/>
            <person name="Hug L.A."/>
            <person name="Burstein D."/>
            <person name="Emerson J.B."/>
            <person name="Thomas B.C."/>
            <person name="Banfield J.F."/>
        </authorList>
    </citation>
    <scope>NUCLEOTIDE SEQUENCE [LARGE SCALE GENOMIC DNA]</scope>
    <source>
        <strain evidence="7">CG2_30_33_16</strain>
    </source>
</reference>
<name>A0A1J5I130_9BACT</name>
<dbReference type="SUPFAM" id="SSF48013">
    <property type="entry name" value="NusB-like"/>
    <property type="match status" value="1"/>
</dbReference>
<organism evidence="7 8">
    <name type="scientific">Candidatus Roizmanbacteria bacterium CG2_30_33_16</name>
    <dbReference type="NCBI Taxonomy" id="1805340"/>
    <lineage>
        <taxon>Bacteria</taxon>
        <taxon>Candidatus Roizmaniibacteriota</taxon>
    </lineage>
</organism>
<dbReference type="AlphaFoldDB" id="A0A1J5I130"/>
<dbReference type="GO" id="GO:0031564">
    <property type="term" value="P:transcription antitermination"/>
    <property type="evidence" value="ECO:0007669"/>
    <property type="project" value="UniProtKB-KW"/>
</dbReference>
<evidence type="ECO:0000256" key="5">
    <source>
        <dbReference type="ARBA" id="ARBA00023163"/>
    </source>
</evidence>
<dbReference type="Proteomes" id="UP000183758">
    <property type="component" value="Unassembled WGS sequence"/>
</dbReference>
<comment type="similarity">
    <text evidence="1">Belongs to the NusB family.</text>
</comment>
<evidence type="ECO:0000256" key="4">
    <source>
        <dbReference type="ARBA" id="ARBA00023015"/>
    </source>
</evidence>
<evidence type="ECO:0000256" key="2">
    <source>
        <dbReference type="ARBA" id="ARBA00022814"/>
    </source>
</evidence>
<keyword evidence="5" id="KW-0804">Transcription</keyword>
<evidence type="ECO:0000256" key="3">
    <source>
        <dbReference type="ARBA" id="ARBA00022884"/>
    </source>
</evidence>
<accession>A0A1J5I130</accession>
<dbReference type="PANTHER" id="PTHR11078:SF3">
    <property type="entry name" value="ANTITERMINATION NUSB DOMAIN-CONTAINING PROTEIN"/>
    <property type="match status" value="1"/>
</dbReference>
<dbReference type="EMBL" id="MNZM01000045">
    <property type="protein sequence ID" value="OIP84856.1"/>
    <property type="molecule type" value="Genomic_DNA"/>
</dbReference>
<dbReference type="Pfam" id="PF01029">
    <property type="entry name" value="NusB"/>
    <property type="match status" value="1"/>
</dbReference>
<gene>
    <name evidence="7" type="ORF">AUK04_01940</name>
</gene>
<dbReference type="Gene3D" id="1.10.940.10">
    <property type="entry name" value="NusB-like"/>
    <property type="match status" value="1"/>
</dbReference>
<keyword evidence="3" id="KW-0694">RNA-binding</keyword>
<dbReference type="InterPro" id="IPR035926">
    <property type="entry name" value="NusB-like_sf"/>
</dbReference>